<sequence length="57" mass="6563">MRVEWFANPSALPGLGRLVRKAACGQHLAQLARQGLRDHPRHVHILPIDTATRWWRT</sequence>
<accession>A0ABU2L6P4</accession>
<evidence type="ECO:0000313" key="1">
    <source>
        <dbReference type="EMBL" id="MDT0307235.1"/>
    </source>
</evidence>
<name>A0ABU2L6P4_9ACTN</name>
<dbReference type="EMBL" id="JAVREN010000010">
    <property type="protein sequence ID" value="MDT0307235.1"/>
    <property type="molecule type" value="Genomic_DNA"/>
</dbReference>
<organism evidence="1 2">
    <name type="scientific">Streptomyces boetiae</name>
    <dbReference type="NCBI Taxonomy" id="3075541"/>
    <lineage>
        <taxon>Bacteria</taxon>
        <taxon>Bacillati</taxon>
        <taxon>Actinomycetota</taxon>
        <taxon>Actinomycetes</taxon>
        <taxon>Kitasatosporales</taxon>
        <taxon>Streptomycetaceae</taxon>
        <taxon>Streptomyces</taxon>
    </lineage>
</organism>
<protein>
    <submittedName>
        <fullName evidence="1">Uncharacterized protein</fullName>
    </submittedName>
</protein>
<keyword evidence="2" id="KW-1185">Reference proteome</keyword>
<proteinExistence type="predicted"/>
<reference evidence="2" key="1">
    <citation type="submission" date="2023-07" db="EMBL/GenBank/DDBJ databases">
        <title>30 novel species of actinomycetes from the DSMZ collection.</title>
        <authorList>
            <person name="Nouioui I."/>
        </authorList>
    </citation>
    <scope>NUCLEOTIDE SEQUENCE [LARGE SCALE GENOMIC DNA]</scope>
    <source>
        <strain evidence="2">DSM 44917</strain>
    </source>
</reference>
<dbReference type="RefSeq" id="WP_311630177.1">
    <property type="nucleotide sequence ID" value="NZ_JAVREN010000010.1"/>
</dbReference>
<evidence type="ECO:0000313" key="2">
    <source>
        <dbReference type="Proteomes" id="UP001183388"/>
    </source>
</evidence>
<gene>
    <name evidence="1" type="ORF">RM780_09695</name>
</gene>
<dbReference type="Proteomes" id="UP001183388">
    <property type="component" value="Unassembled WGS sequence"/>
</dbReference>
<comment type="caution">
    <text evidence="1">The sequence shown here is derived from an EMBL/GenBank/DDBJ whole genome shotgun (WGS) entry which is preliminary data.</text>
</comment>